<sequence>MDSEMDQWLEMLRSPNVDDRLVAVKSLQHIGDEEIFAPLLEAVKDESPLVQKLAVTTLWELANPAAVPALVECLSSPVEDIREEAKSALGELVAPDHLLLLLDALLRDDINMQLNILFLLRKIHDAQCLPYVMPFFDSTLPELREAAITTLRYLNQVERCEPALALMSDPEATVRRATALTLGHLADAEVVPILCKAVTDDPDWEVRRNAAKSLTTHASPDAIAALEKSAEDQHWQVRKFSLQALQKIAADHTLPLFIKALTDEYSDVRREGVIALRILNNPIALTPLQQALDDPDRDVCIFAQRAIQSIQDSIQETSNA</sequence>
<evidence type="ECO:0000256" key="1">
    <source>
        <dbReference type="ARBA" id="ARBA00022549"/>
    </source>
</evidence>
<accession>A0ABR7ZXE5</accession>
<dbReference type="Gene3D" id="1.25.10.10">
    <property type="entry name" value="Leucine-rich Repeat Variant"/>
    <property type="match status" value="3"/>
</dbReference>
<reference evidence="3 4" key="1">
    <citation type="journal article" date="2020" name="ISME J.">
        <title>Comparative genomics reveals insights into cyanobacterial evolution and habitat adaptation.</title>
        <authorList>
            <person name="Chen M.Y."/>
            <person name="Teng W.K."/>
            <person name="Zhao L."/>
            <person name="Hu C.X."/>
            <person name="Zhou Y.K."/>
            <person name="Han B.P."/>
            <person name="Song L.R."/>
            <person name="Shu W.S."/>
        </authorList>
    </citation>
    <scope>NUCLEOTIDE SEQUENCE [LARGE SCALE GENOMIC DNA]</scope>
    <source>
        <strain evidence="3 4">FACHB-723</strain>
    </source>
</reference>
<dbReference type="SMART" id="SM00567">
    <property type="entry name" value="EZ_HEAT"/>
    <property type="match status" value="8"/>
</dbReference>
<protein>
    <submittedName>
        <fullName evidence="3">HEAT repeat domain-containing protein</fullName>
    </submittedName>
</protein>
<dbReference type="InterPro" id="IPR016024">
    <property type="entry name" value="ARM-type_fold"/>
</dbReference>
<dbReference type="EMBL" id="JACJQB010000016">
    <property type="protein sequence ID" value="MBD2188429.1"/>
    <property type="molecule type" value="Genomic_DNA"/>
</dbReference>
<dbReference type="Pfam" id="PF03130">
    <property type="entry name" value="HEAT_PBS"/>
    <property type="match status" value="1"/>
</dbReference>
<evidence type="ECO:0000313" key="3">
    <source>
        <dbReference type="EMBL" id="MBD2188429.1"/>
    </source>
</evidence>
<name>A0ABR7ZXE5_9CYAN</name>
<comment type="caution">
    <text evidence="3">The sequence shown here is derived from an EMBL/GenBank/DDBJ whole genome shotgun (WGS) entry which is preliminary data.</text>
</comment>
<evidence type="ECO:0000256" key="2">
    <source>
        <dbReference type="ARBA" id="ARBA00022738"/>
    </source>
</evidence>
<dbReference type="SUPFAM" id="SSF48371">
    <property type="entry name" value="ARM repeat"/>
    <property type="match status" value="1"/>
</dbReference>
<keyword evidence="1" id="KW-0042">Antenna complex</keyword>
<dbReference type="PANTHER" id="PTHR12697">
    <property type="entry name" value="PBS LYASE HEAT-LIKE PROTEIN"/>
    <property type="match status" value="1"/>
</dbReference>
<dbReference type="Proteomes" id="UP000642094">
    <property type="component" value="Unassembled WGS sequence"/>
</dbReference>
<proteinExistence type="predicted"/>
<organism evidence="3 4">
    <name type="scientific">Pseudanabaena mucicola FACHB-723</name>
    <dbReference type="NCBI Taxonomy" id="2692860"/>
    <lineage>
        <taxon>Bacteria</taxon>
        <taxon>Bacillati</taxon>
        <taxon>Cyanobacteriota</taxon>
        <taxon>Cyanophyceae</taxon>
        <taxon>Pseudanabaenales</taxon>
        <taxon>Pseudanabaenaceae</taxon>
        <taxon>Pseudanabaena</taxon>
    </lineage>
</organism>
<dbReference type="RefSeq" id="WP_190403284.1">
    <property type="nucleotide sequence ID" value="NZ_JACJQB010000016.1"/>
</dbReference>
<dbReference type="Pfam" id="PF13646">
    <property type="entry name" value="HEAT_2"/>
    <property type="match status" value="2"/>
</dbReference>
<dbReference type="InterPro" id="IPR011989">
    <property type="entry name" value="ARM-like"/>
</dbReference>
<dbReference type="PANTHER" id="PTHR12697:SF5">
    <property type="entry name" value="DEOXYHYPUSINE HYDROXYLASE"/>
    <property type="match status" value="1"/>
</dbReference>
<evidence type="ECO:0000313" key="4">
    <source>
        <dbReference type="Proteomes" id="UP000642094"/>
    </source>
</evidence>
<dbReference type="InterPro" id="IPR004155">
    <property type="entry name" value="PBS_lyase_HEAT"/>
</dbReference>
<gene>
    <name evidence="3" type="ORF">H6F41_09755</name>
</gene>
<keyword evidence="2" id="KW-0605">Phycobilisome</keyword>
<keyword evidence="4" id="KW-1185">Reference proteome</keyword>